<evidence type="ECO:0000313" key="7">
    <source>
        <dbReference type="Proteomes" id="UP001056436"/>
    </source>
</evidence>
<dbReference type="EMBL" id="SDAQ01000046">
    <property type="protein sequence ID" value="KAI3549250.1"/>
    <property type="molecule type" value="Genomic_DNA"/>
</dbReference>
<dbReference type="SUPFAM" id="SSF55469">
    <property type="entry name" value="FMN-dependent nitroreductase-like"/>
    <property type="match status" value="1"/>
</dbReference>
<dbReference type="InterPro" id="IPR016446">
    <property type="entry name" value="Flavin_OxRdtase_Frp"/>
</dbReference>
<dbReference type="GO" id="GO:0016491">
    <property type="term" value="F:oxidoreductase activity"/>
    <property type="evidence" value="ECO:0007669"/>
    <property type="project" value="UniProtKB-KW"/>
</dbReference>
<organism evidence="6 7">
    <name type="scientific">Colletotrichum abscissum</name>
    <dbReference type="NCBI Taxonomy" id="1671311"/>
    <lineage>
        <taxon>Eukaryota</taxon>
        <taxon>Fungi</taxon>
        <taxon>Dikarya</taxon>
        <taxon>Ascomycota</taxon>
        <taxon>Pezizomycotina</taxon>
        <taxon>Sordariomycetes</taxon>
        <taxon>Hypocreomycetidae</taxon>
        <taxon>Glomerellales</taxon>
        <taxon>Glomerellaceae</taxon>
        <taxon>Colletotrichum</taxon>
        <taxon>Colletotrichum acutatum species complex</taxon>
    </lineage>
</organism>
<dbReference type="InterPro" id="IPR000415">
    <property type="entry name" value="Nitroreductase-like"/>
</dbReference>
<name>A0A9Q0AZP4_9PEZI</name>
<evidence type="ECO:0000256" key="2">
    <source>
        <dbReference type="ARBA" id="ARBA00022630"/>
    </source>
</evidence>
<sequence>MTPATFSSLVEARYQNHTANAQDGPHTPTIELLLRHQSVRKFLSDALPPNALEMFVAAGQSASTSSMLQNWSLIAIQDLAHKDAVATLCGDQDFIRQAPLFLIFCTDLHRMSHLCEKYNQTGEALDKLDLFMQGTLDAAIAAQNITIAAESLGLGVCYVGAARNNAAQLAQLLRIPERCAPVFGLAVGKPDPVSNPPAIKPRLPIGEVLHRERWNDDRQDELIASYDDALGAFYFGQEKLGRKTWSDHTSRHVSTTNLDGREVYRTTLGNRGFKLD</sequence>
<gene>
    <name evidence="6" type="ORF">CABS02_08078</name>
</gene>
<keyword evidence="4" id="KW-0560">Oxidoreductase</keyword>
<comment type="caution">
    <text evidence="6">The sequence shown here is derived from an EMBL/GenBank/DDBJ whole genome shotgun (WGS) entry which is preliminary data.</text>
</comment>
<evidence type="ECO:0000256" key="4">
    <source>
        <dbReference type="ARBA" id="ARBA00023002"/>
    </source>
</evidence>
<feature type="domain" description="Nitroreductase" evidence="5">
    <location>
        <begin position="35"/>
        <end position="189"/>
    </location>
</feature>
<reference evidence="6" key="1">
    <citation type="submission" date="2019-01" db="EMBL/GenBank/DDBJ databases">
        <title>Colletotrichum abscissum LGMF1257.</title>
        <authorList>
            <person name="Baroncelli R."/>
        </authorList>
    </citation>
    <scope>NUCLEOTIDE SEQUENCE</scope>
    <source>
        <strain evidence="6">Ca142</strain>
    </source>
</reference>
<dbReference type="Proteomes" id="UP001056436">
    <property type="component" value="Unassembled WGS sequence"/>
</dbReference>
<keyword evidence="7" id="KW-1185">Reference proteome</keyword>
<evidence type="ECO:0000256" key="3">
    <source>
        <dbReference type="ARBA" id="ARBA00022643"/>
    </source>
</evidence>
<dbReference type="PANTHER" id="PTHR43425:SF2">
    <property type="entry name" value="OXYGEN-INSENSITIVE NADPH NITROREDUCTASE"/>
    <property type="match status" value="1"/>
</dbReference>
<dbReference type="CDD" id="cd02146">
    <property type="entry name" value="NfsA-like"/>
    <property type="match status" value="1"/>
</dbReference>
<evidence type="ECO:0000256" key="1">
    <source>
        <dbReference type="ARBA" id="ARBA00008366"/>
    </source>
</evidence>
<evidence type="ECO:0000313" key="6">
    <source>
        <dbReference type="EMBL" id="KAI3549250.1"/>
    </source>
</evidence>
<keyword evidence="2" id="KW-0285">Flavoprotein</keyword>
<dbReference type="PIRSF" id="PIRSF005426">
    <property type="entry name" value="Frp"/>
    <property type="match status" value="1"/>
</dbReference>
<dbReference type="AlphaFoldDB" id="A0A9Q0AZP4"/>
<evidence type="ECO:0000259" key="5">
    <source>
        <dbReference type="Pfam" id="PF00881"/>
    </source>
</evidence>
<accession>A0A9Q0AZP4</accession>
<dbReference type="Gene3D" id="3.40.109.10">
    <property type="entry name" value="NADH Oxidase"/>
    <property type="match status" value="1"/>
</dbReference>
<dbReference type="OrthoDB" id="2094932at2759"/>
<keyword evidence="3" id="KW-0288">FMN</keyword>
<dbReference type="Pfam" id="PF00881">
    <property type="entry name" value="Nitroreductase"/>
    <property type="match status" value="1"/>
</dbReference>
<comment type="similarity">
    <text evidence="1">Belongs to the flavin oxidoreductase frp family.</text>
</comment>
<protein>
    <recommendedName>
        <fullName evidence="5">Nitroreductase domain-containing protein</fullName>
    </recommendedName>
</protein>
<dbReference type="InterPro" id="IPR029479">
    <property type="entry name" value="Nitroreductase"/>
</dbReference>
<dbReference type="PANTHER" id="PTHR43425">
    <property type="entry name" value="OXYGEN-INSENSITIVE NADPH NITROREDUCTASE"/>
    <property type="match status" value="1"/>
</dbReference>
<proteinExistence type="inferred from homology"/>